<keyword evidence="4" id="KW-1185">Reference proteome</keyword>
<proteinExistence type="predicted"/>
<evidence type="ECO:0000313" key="4">
    <source>
        <dbReference type="Proteomes" id="UP001156664"/>
    </source>
</evidence>
<sequence length="180" mass="19479">MLVVALVLLIFVTLLGLASIRGSSAQQKMTSNFYDRQIAFQTTEAALRVAAEFLQNHPSDPSIRDCSSTGGNVCQANPFDDLNLSADSLKTVPRQQFTASDMASGQPQYVIENMGTFADPERNPRSILTANSLQQDSSLGGGGFDQNTQSNNFYRITARSGDPSALNGRSMVVLQVVIRQ</sequence>
<dbReference type="InterPro" id="IPR025746">
    <property type="entry name" value="PilX_N_dom"/>
</dbReference>
<name>A0ABQ5YT31_9BURK</name>
<protein>
    <recommendedName>
        <fullName evidence="5">Pilus assembly protein</fullName>
    </recommendedName>
</protein>
<dbReference type="Pfam" id="PF13681">
    <property type="entry name" value="PilX"/>
    <property type="match status" value="1"/>
</dbReference>
<evidence type="ECO:0000313" key="3">
    <source>
        <dbReference type="EMBL" id="GLR27299.1"/>
    </source>
</evidence>
<accession>A0ABQ5YT31</accession>
<evidence type="ECO:0000259" key="1">
    <source>
        <dbReference type="Pfam" id="PF13681"/>
    </source>
</evidence>
<comment type="caution">
    <text evidence="3">The sequence shown here is derived from an EMBL/GenBank/DDBJ whole genome shotgun (WGS) entry which is preliminary data.</text>
</comment>
<gene>
    <name evidence="3" type="ORF">GCM10007875_23900</name>
</gene>
<reference evidence="4" key="1">
    <citation type="journal article" date="2019" name="Int. J. Syst. Evol. Microbiol.">
        <title>The Global Catalogue of Microorganisms (GCM) 10K type strain sequencing project: providing services to taxonomists for standard genome sequencing and annotation.</title>
        <authorList>
            <consortium name="The Broad Institute Genomics Platform"/>
            <consortium name="The Broad Institute Genome Sequencing Center for Infectious Disease"/>
            <person name="Wu L."/>
            <person name="Ma J."/>
        </authorList>
    </citation>
    <scope>NUCLEOTIDE SEQUENCE [LARGE SCALE GENOMIC DNA]</scope>
    <source>
        <strain evidence="4">NBRC 105857</strain>
    </source>
</reference>
<dbReference type="Proteomes" id="UP001156664">
    <property type="component" value="Unassembled WGS sequence"/>
</dbReference>
<feature type="domain" description="PilX/PilW C-terminal" evidence="1">
    <location>
        <begin position="99"/>
        <end position="179"/>
    </location>
</feature>
<feature type="domain" description="Type 4 fimbrial biogenesis protein PilX N-terminal" evidence="2">
    <location>
        <begin position="2"/>
        <end position="48"/>
    </location>
</feature>
<dbReference type="Pfam" id="PF14341">
    <property type="entry name" value="PilX_N"/>
    <property type="match status" value="1"/>
</dbReference>
<dbReference type="InterPro" id="IPR025205">
    <property type="entry name" value="PilX/PilW_C"/>
</dbReference>
<organism evidence="3 4">
    <name type="scientific">Limnobacter litoralis</name>
    <dbReference type="NCBI Taxonomy" id="481366"/>
    <lineage>
        <taxon>Bacteria</taxon>
        <taxon>Pseudomonadati</taxon>
        <taxon>Pseudomonadota</taxon>
        <taxon>Betaproteobacteria</taxon>
        <taxon>Burkholderiales</taxon>
        <taxon>Burkholderiaceae</taxon>
        <taxon>Limnobacter</taxon>
    </lineage>
</organism>
<evidence type="ECO:0000259" key="2">
    <source>
        <dbReference type="Pfam" id="PF14341"/>
    </source>
</evidence>
<evidence type="ECO:0008006" key="5">
    <source>
        <dbReference type="Google" id="ProtNLM"/>
    </source>
</evidence>
<dbReference type="EMBL" id="BSOJ01000030">
    <property type="protein sequence ID" value="GLR27299.1"/>
    <property type="molecule type" value="Genomic_DNA"/>
</dbReference>